<dbReference type="OrthoDB" id="415068at2759"/>
<dbReference type="Proteomes" id="UP000838756">
    <property type="component" value="Unassembled WGS sequence"/>
</dbReference>
<organism evidence="1 2">
    <name type="scientific">Pararge aegeria aegeria</name>
    <dbReference type="NCBI Taxonomy" id="348720"/>
    <lineage>
        <taxon>Eukaryota</taxon>
        <taxon>Metazoa</taxon>
        <taxon>Ecdysozoa</taxon>
        <taxon>Arthropoda</taxon>
        <taxon>Hexapoda</taxon>
        <taxon>Insecta</taxon>
        <taxon>Pterygota</taxon>
        <taxon>Neoptera</taxon>
        <taxon>Endopterygota</taxon>
        <taxon>Lepidoptera</taxon>
        <taxon>Glossata</taxon>
        <taxon>Ditrysia</taxon>
        <taxon>Papilionoidea</taxon>
        <taxon>Nymphalidae</taxon>
        <taxon>Satyrinae</taxon>
        <taxon>Satyrini</taxon>
        <taxon>Parargina</taxon>
        <taxon>Pararge</taxon>
    </lineage>
</organism>
<proteinExistence type="predicted"/>
<evidence type="ECO:0000313" key="2">
    <source>
        <dbReference type="Proteomes" id="UP000838756"/>
    </source>
</evidence>
<sequence>MLWLLGRNSKLSTDNKLLIYKMILKLVCMDGIQLWGSASNSNITIQRSQNDVMRTISNVGHPANQPDKSWLPRKARRYTAAREGVATSLQAYYPTT</sequence>
<comment type="caution">
    <text evidence="1">The sequence shown here is derived from an EMBL/GenBank/DDBJ whole genome shotgun (WGS) entry which is preliminary data.</text>
</comment>
<protein>
    <submittedName>
        <fullName evidence="1">Jg21233 protein</fullName>
    </submittedName>
</protein>
<accession>A0A8S4R6C4</accession>
<evidence type="ECO:0000313" key="1">
    <source>
        <dbReference type="EMBL" id="CAH2231229.1"/>
    </source>
</evidence>
<gene>
    <name evidence="1" type="primary">jg21233</name>
    <name evidence="1" type="ORF">PAEG_LOCUS10005</name>
</gene>
<dbReference type="EMBL" id="CAKXAJ010024834">
    <property type="protein sequence ID" value="CAH2231229.1"/>
    <property type="molecule type" value="Genomic_DNA"/>
</dbReference>
<keyword evidence="2" id="KW-1185">Reference proteome</keyword>
<dbReference type="AlphaFoldDB" id="A0A8S4R6C4"/>
<reference evidence="1" key="1">
    <citation type="submission" date="2022-03" db="EMBL/GenBank/DDBJ databases">
        <authorList>
            <person name="Lindestad O."/>
        </authorList>
    </citation>
    <scope>NUCLEOTIDE SEQUENCE</scope>
</reference>
<name>A0A8S4R6C4_9NEOP</name>